<gene>
    <name evidence="1" type="ORF">CCR94_01000</name>
</gene>
<organism evidence="1 2">
    <name type="scientific">Rhodoblastus sphagnicola</name>
    <dbReference type="NCBI Taxonomy" id="333368"/>
    <lineage>
        <taxon>Bacteria</taxon>
        <taxon>Pseudomonadati</taxon>
        <taxon>Pseudomonadota</taxon>
        <taxon>Alphaproteobacteria</taxon>
        <taxon>Hyphomicrobiales</taxon>
        <taxon>Rhodoblastaceae</taxon>
        <taxon>Rhodoblastus</taxon>
    </lineage>
</organism>
<comment type="caution">
    <text evidence="1">The sequence shown here is derived from an EMBL/GenBank/DDBJ whole genome shotgun (WGS) entry which is preliminary data.</text>
</comment>
<reference evidence="1 2" key="1">
    <citation type="journal article" date="2018" name="Arch. Microbiol.">
        <title>New insights into the metabolic potential of the phototrophic purple bacterium Rhodopila globiformis DSM 161(T) from its draft genome sequence and evidence for a vanadium-dependent nitrogenase.</title>
        <authorList>
            <person name="Imhoff J.F."/>
            <person name="Rahn T."/>
            <person name="Kunzel S."/>
            <person name="Neulinger S.C."/>
        </authorList>
    </citation>
    <scope>NUCLEOTIDE SEQUENCE [LARGE SCALE GENOMIC DNA]</scope>
    <source>
        <strain evidence="1 2">DSM 16996</strain>
    </source>
</reference>
<keyword evidence="2" id="KW-1185">Reference proteome</keyword>
<evidence type="ECO:0000313" key="1">
    <source>
        <dbReference type="EMBL" id="PPQ33662.1"/>
    </source>
</evidence>
<proteinExistence type="predicted"/>
<name>A0A2S6NG95_9HYPH</name>
<accession>A0A2S6NG95</accession>
<protein>
    <submittedName>
        <fullName evidence="1">Uncharacterized protein</fullName>
    </submittedName>
</protein>
<dbReference type="Proteomes" id="UP000239089">
    <property type="component" value="Unassembled WGS sequence"/>
</dbReference>
<evidence type="ECO:0000313" key="2">
    <source>
        <dbReference type="Proteomes" id="UP000239089"/>
    </source>
</evidence>
<dbReference type="AlphaFoldDB" id="A0A2S6NG95"/>
<sequence>MYWWLFNHAQELLQAETDCGGEFPWVEMCGDFALAGFILSDGKVVTARTARATWQRVRGELPYVGQADAVIKS</sequence>
<dbReference type="EMBL" id="NHSJ01000014">
    <property type="protein sequence ID" value="PPQ33662.1"/>
    <property type="molecule type" value="Genomic_DNA"/>
</dbReference>